<reference evidence="4 5" key="2">
    <citation type="submission" date="2019-09" db="EMBL/GenBank/DDBJ databases">
        <authorList>
            <person name="Jin C."/>
        </authorList>
    </citation>
    <scope>NUCLEOTIDE SEQUENCE [LARGE SCALE GENOMIC DNA]</scope>
    <source>
        <strain evidence="4 5">BN130099</strain>
    </source>
</reference>
<reference evidence="4 5" key="1">
    <citation type="submission" date="2019-09" db="EMBL/GenBank/DDBJ databases">
        <title>Nocardioides panacisoli sp. nov., isolated from the soil of a ginseng field.</title>
        <authorList>
            <person name="Cho C."/>
        </authorList>
    </citation>
    <scope>NUCLEOTIDE SEQUENCE [LARGE SCALE GENOMIC DNA]</scope>
    <source>
        <strain evidence="4 5">BN130099</strain>
    </source>
</reference>
<comment type="caution">
    <text evidence="4">The sequence shown here is derived from an EMBL/GenBank/DDBJ whole genome shotgun (WGS) entry which is preliminary data.</text>
</comment>
<comment type="subcellular location">
    <subcellularLocation>
        <location evidence="1">Secreted</location>
    </subcellularLocation>
</comment>
<dbReference type="InterPro" id="IPR011049">
    <property type="entry name" value="Serralysin-like_metalloprot_C"/>
</dbReference>
<protein>
    <submittedName>
        <fullName evidence="4">Calcium-binding protein</fullName>
    </submittedName>
</protein>
<evidence type="ECO:0000256" key="3">
    <source>
        <dbReference type="SAM" id="SignalP"/>
    </source>
</evidence>
<dbReference type="InterPro" id="IPR001343">
    <property type="entry name" value="Hemolysn_Ca-bd"/>
</dbReference>
<dbReference type="InterPro" id="IPR050557">
    <property type="entry name" value="RTX_toxin/Mannuronan_C5-epim"/>
</dbReference>
<evidence type="ECO:0000313" key="5">
    <source>
        <dbReference type="Proteomes" id="UP000325003"/>
    </source>
</evidence>
<accession>A0A5B1LD54</accession>
<dbReference type="Gene3D" id="2.150.10.10">
    <property type="entry name" value="Serralysin-like metalloprotease, C-terminal"/>
    <property type="match status" value="2"/>
</dbReference>
<proteinExistence type="predicted"/>
<dbReference type="SUPFAM" id="SSF51120">
    <property type="entry name" value="beta-Roll"/>
    <property type="match status" value="1"/>
</dbReference>
<keyword evidence="5" id="KW-1185">Reference proteome</keyword>
<organism evidence="4 5">
    <name type="scientific">Nocardioides humilatus</name>
    <dbReference type="NCBI Taxonomy" id="2607660"/>
    <lineage>
        <taxon>Bacteria</taxon>
        <taxon>Bacillati</taxon>
        <taxon>Actinomycetota</taxon>
        <taxon>Actinomycetes</taxon>
        <taxon>Propionibacteriales</taxon>
        <taxon>Nocardioidaceae</taxon>
        <taxon>Nocardioides</taxon>
    </lineage>
</organism>
<dbReference type="Proteomes" id="UP000325003">
    <property type="component" value="Unassembled WGS sequence"/>
</dbReference>
<keyword evidence="3" id="KW-0732">Signal</keyword>
<dbReference type="EMBL" id="VUJV01000003">
    <property type="protein sequence ID" value="KAA1418671.1"/>
    <property type="molecule type" value="Genomic_DNA"/>
</dbReference>
<feature type="signal peptide" evidence="3">
    <location>
        <begin position="1"/>
        <end position="24"/>
    </location>
</feature>
<dbReference type="RefSeq" id="WP_149728011.1">
    <property type="nucleotide sequence ID" value="NZ_VUJV01000003.1"/>
</dbReference>
<sequence>MLPRTLVAASTLLAVGLVAPAPHATATDRTVMKRWMQISRVDGGFQYLASLHDNDLTITRVEGRVLFADQTARVVRELPQGCRRVTVETGRAVSCRIPADTSAATPLLLDIEPQRGNDRVDASALGPEMKLMLLGAQGDDELLAGAGADFVNGAAGVDQVQGGFGSDLIRVGDGNDVADGGPGIDRVIGSGGNDQLAGSLGDDVLEGGDGNDLLLGGAGEDSLLCGDGFDTTDDDGVTDLVRHCENTLP</sequence>
<evidence type="ECO:0000313" key="4">
    <source>
        <dbReference type="EMBL" id="KAA1418671.1"/>
    </source>
</evidence>
<dbReference type="GO" id="GO:0005576">
    <property type="term" value="C:extracellular region"/>
    <property type="evidence" value="ECO:0007669"/>
    <property type="project" value="UniProtKB-SubCell"/>
</dbReference>
<dbReference type="InterPro" id="IPR018511">
    <property type="entry name" value="Hemolysin-typ_Ca-bd_CS"/>
</dbReference>
<dbReference type="AlphaFoldDB" id="A0A5B1LD54"/>
<dbReference type="PANTHER" id="PTHR38340:SF1">
    <property type="entry name" value="S-LAYER PROTEIN"/>
    <property type="match status" value="1"/>
</dbReference>
<feature type="chain" id="PRO_5039474741" evidence="3">
    <location>
        <begin position="25"/>
        <end position="249"/>
    </location>
</feature>
<dbReference type="Pfam" id="PF00353">
    <property type="entry name" value="HemolysinCabind"/>
    <property type="match status" value="2"/>
</dbReference>
<evidence type="ECO:0000256" key="1">
    <source>
        <dbReference type="ARBA" id="ARBA00004613"/>
    </source>
</evidence>
<dbReference type="GO" id="GO:0005509">
    <property type="term" value="F:calcium ion binding"/>
    <property type="evidence" value="ECO:0007669"/>
    <property type="project" value="InterPro"/>
</dbReference>
<dbReference type="PROSITE" id="PS00330">
    <property type="entry name" value="HEMOLYSIN_CALCIUM"/>
    <property type="match status" value="2"/>
</dbReference>
<evidence type="ECO:0000256" key="2">
    <source>
        <dbReference type="ARBA" id="ARBA00022525"/>
    </source>
</evidence>
<name>A0A5B1LD54_9ACTN</name>
<keyword evidence="2" id="KW-0964">Secreted</keyword>
<dbReference type="PANTHER" id="PTHR38340">
    <property type="entry name" value="S-LAYER PROTEIN"/>
    <property type="match status" value="1"/>
</dbReference>
<dbReference type="PRINTS" id="PR00313">
    <property type="entry name" value="CABNDNGRPT"/>
</dbReference>
<gene>
    <name evidence="4" type="ORF">F0U44_09240</name>
</gene>